<dbReference type="InterPro" id="IPR036134">
    <property type="entry name" value="Crypto/Photolyase_FAD-like_sf"/>
</dbReference>
<evidence type="ECO:0000313" key="3">
    <source>
        <dbReference type="Proteomes" id="UP000199320"/>
    </source>
</evidence>
<dbReference type="SUPFAM" id="SSF48173">
    <property type="entry name" value="Cryptochrome/photolyase FAD-binding domain"/>
    <property type="match status" value="1"/>
</dbReference>
<evidence type="ECO:0000313" key="1">
    <source>
        <dbReference type="EMBL" id="SDD52689.1"/>
    </source>
</evidence>
<dbReference type="InterPro" id="IPR052551">
    <property type="entry name" value="UV-DNA_repair_photolyase"/>
</dbReference>
<reference evidence="2" key="1">
    <citation type="submission" date="2016-10" db="EMBL/GenBank/DDBJ databases">
        <authorList>
            <person name="de Groot N.N."/>
        </authorList>
    </citation>
    <scope>NUCLEOTIDE SEQUENCE [LARGE SCALE GENOMIC DNA]</scope>
    <source>
        <strain evidence="2">CDM_6</strain>
    </source>
</reference>
<dbReference type="GO" id="GO:0016829">
    <property type="term" value="F:lyase activity"/>
    <property type="evidence" value="ECO:0007669"/>
    <property type="project" value="UniProtKB-KW"/>
</dbReference>
<dbReference type="Gene3D" id="1.25.40.80">
    <property type="match status" value="1"/>
</dbReference>
<dbReference type="Proteomes" id="UP000324021">
    <property type="component" value="Unassembled WGS sequence"/>
</dbReference>
<dbReference type="Gene3D" id="3.40.50.620">
    <property type="entry name" value="HUPs"/>
    <property type="match status" value="1"/>
</dbReference>
<evidence type="ECO:0000313" key="4">
    <source>
        <dbReference type="Proteomes" id="UP000324021"/>
    </source>
</evidence>
<dbReference type="InterPro" id="IPR007357">
    <property type="entry name" value="PhrB-like"/>
</dbReference>
<dbReference type="EMBL" id="FMZP01000028">
    <property type="protein sequence ID" value="SDD52689.1"/>
    <property type="molecule type" value="Genomic_DNA"/>
</dbReference>
<sequence>MHQPTVGTIREYTLGDDDVPWVLGTHLTERCGPLARAPDGNRVLLIEAHGFARRLPYHHHKLTLVFAAMRRFRDRLSDAGYNVIYLKAETFGDALETFFAEHPDATLVTMRSPSYGSERRFRDLVADAGGDLRVCENELFVSTRGAFDEWADGAETFTHEQFYRWMRRESGVLMDGEDPVGGEWNFDDQNREFPPEEWEAPPAPSPEPDVVVEETAAWVESTFDTWGSTEEVRWPVTREGARDHLEHFLEHRLPAFGPYQDAMRTDDWEMAHSLLSAVINIGLLHPLEVIKAVETAYHDRDAVSLPSAEGCIRQLLGWREFVRHVYRQTMPELASANQLEATASLPDFYWTGETGMNCLAETIGDVYDRGYAHHIQRLMVLANFATLWGVEPRELNEWFHATYVDAYHWVTTPNVVEMGQYAHGVFATKPYVSSANYVDRMSDYCADCRYDSDETTGEGACPFNALYWDFLARNEAKLRDNHRMRLMYSHVDAKREAGDLEAIREHVVDLRANVDDV</sequence>
<name>A0A1G6VGI9_9EURY</name>
<dbReference type="Pfam" id="PF04244">
    <property type="entry name" value="DPRP"/>
    <property type="match status" value="1"/>
</dbReference>
<gene>
    <name evidence="2" type="ORF">SAMN04488694_1604</name>
    <name evidence="1" type="ORF">SAMN05192552_102824</name>
</gene>
<protein>
    <submittedName>
        <fullName evidence="1">Deoxyribodipyrimidine photolyase-related protein</fullName>
    </submittedName>
</protein>
<dbReference type="Gene3D" id="1.10.10.1710">
    <property type="entry name" value="Deoxyribodipyrimidine photolyase-related"/>
    <property type="match status" value="1"/>
</dbReference>
<dbReference type="PANTHER" id="PTHR38657:SF1">
    <property type="entry name" value="SLR1343 PROTEIN"/>
    <property type="match status" value="1"/>
</dbReference>
<dbReference type="RefSeq" id="WP_092936089.1">
    <property type="nucleotide sequence ID" value="NZ_FMZP01000028.1"/>
</dbReference>
<dbReference type="STRING" id="392421.SAMN04488694_1604"/>
<keyword evidence="1" id="KW-0456">Lyase</keyword>
<dbReference type="OrthoDB" id="371734at2157"/>
<organism evidence="1 4">
    <name type="scientific">Natrinema hispanicum</name>
    <dbReference type="NCBI Taxonomy" id="392421"/>
    <lineage>
        <taxon>Archaea</taxon>
        <taxon>Methanobacteriati</taxon>
        <taxon>Methanobacteriota</taxon>
        <taxon>Stenosarchaea group</taxon>
        <taxon>Halobacteria</taxon>
        <taxon>Halobacteriales</taxon>
        <taxon>Natrialbaceae</taxon>
        <taxon>Natrinema</taxon>
    </lineage>
</organism>
<proteinExistence type="predicted"/>
<dbReference type="PANTHER" id="PTHR38657">
    <property type="entry name" value="SLR1343 PROTEIN"/>
    <property type="match status" value="1"/>
</dbReference>
<dbReference type="EMBL" id="FOIC01000060">
    <property type="protein sequence ID" value="SEU13635.1"/>
    <property type="molecule type" value="Genomic_DNA"/>
</dbReference>
<dbReference type="AlphaFoldDB" id="A0A1G6VGI9"/>
<dbReference type="InterPro" id="IPR014729">
    <property type="entry name" value="Rossmann-like_a/b/a_fold"/>
</dbReference>
<dbReference type="Proteomes" id="UP000199320">
    <property type="component" value="Unassembled WGS sequence"/>
</dbReference>
<evidence type="ECO:0000313" key="2">
    <source>
        <dbReference type="EMBL" id="SEU13635.1"/>
    </source>
</evidence>
<accession>A0A1G6VGI9</accession>
<keyword evidence="3" id="KW-1185">Reference proteome</keyword>
<dbReference type="Gene3D" id="1.10.579.10">
    <property type="entry name" value="DNA Cyclobutane Dipyrimidine Photolyase, subunit A, domain 3"/>
    <property type="match status" value="1"/>
</dbReference>
<reference evidence="3 4" key="2">
    <citation type="submission" date="2016-10" db="EMBL/GenBank/DDBJ databases">
        <authorList>
            <person name="Varghese N."/>
            <person name="Submissions S."/>
        </authorList>
    </citation>
    <scope>NUCLEOTIDE SEQUENCE [LARGE SCALE GENOMIC DNA]</scope>
    <source>
        <strain evidence="1 4">CDM_1</strain>
        <strain evidence="3">CDM_6</strain>
    </source>
</reference>